<keyword evidence="2" id="KW-1185">Reference proteome</keyword>
<protein>
    <submittedName>
        <fullName evidence="1">Uncharacterized protein</fullName>
    </submittedName>
</protein>
<organism evidence="1 2">
    <name type="scientific">Liparis tanakae</name>
    <name type="common">Tanaka's snailfish</name>
    <dbReference type="NCBI Taxonomy" id="230148"/>
    <lineage>
        <taxon>Eukaryota</taxon>
        <taxon>Metazoa</taxon>
        <taxon>Chordata</taxon>
        <taxon>Craniata</taxon>
        <taxon>Vertebrata</taxon>
        <taxon>Euteleostomi</taxon>
        <taxon>Actinopterygii</taxon>
        <taxon>Neopterygii</taxon>
        <taxon>Teleostei</taxon>
        <taxon>Neoteleostei</taxon>
        <taxon>Acanthomorphata</taxon>
        <taxon>Eupercaria</taxon>
        <taxon>Perciformes</taxon>
        <taxon>Cottioidei</taxon>
        <taxon>Cottales</taxon>
        <taxon>Liparidae</taxon>
        <taxon>Liparis</taxon>
    </lineage>
</organism>
<dbReference type="Proteomes" id="UP000314294">
    <property type="component" value="Unassembled WGS sequence"/>
</dbReference>
<dbReference type="EMBL" id="SRLO01000242">
    <property type="protein sequence ID" value="TNN64999.1"/>
    <property type="molecule type" value="Genomic_DNA"/>
</dbReference>
<proteinExistence type="predicted"/>
<sequence>MSRLWTTPFHLLFSSWQPPYTTRSAANSRDKKGWKEINPKCTRRCSHPSVQTQPCVMLQRCIIHHL</sequence>
<accession>A0A4Z2HGJ8</accession>
<comment type="caution">
    <text evidence="1">The sequence shown here is derived from an EMBL/GenBank/DDBJ whole genome shotgun (WGS) entry which is preliminary data.</text>
</comment>
<reference evidence="1 2" key="1">
    <citation type="submission" date="2019-03" db="EMBL/GenBank/DDBJ databases">
        <title>First draft genome of Liparis tanakae, snailfish: a comprehensive survey of snailfish specific genes.</title>
        <authorList>
            <person name="Kim W."/>
            <person name="Song I."/>
            <person name="Jeong J.-H."/>
            <person name="Kim D."/>
            <person name="Kim S."/>
            <person name="Ryu S."/>
            <person name="Song J.Y."/>
            <person name="Lee S.K."/>
        </authorList>
    </citation>
    <scope>NUCLEOTIDE SEQUENCE [LARGE SCALE GENOMIC DNA]</scope>
    <source>
        <tissue evidence="1">Muscle</tissue>
    </source>
</reference>
<evidence type="ECO:0000313" key="1">
    <source>
        <dbReference type="EMBL" id="TNN64999.1"/>
    </source>
</evidence>
<evidence type="ECO:0000313" key="2">
    <source>
        <dbReference type="Proteomes" id="UP000314294"/>
    </source>
</evidence>
<gene>
    <name evidence="1" type="ORF">EYF80_024738</name>
</gene>
<name>A0A4Z2HGJ8_9TELE</name>
<dbReference type="AlphaFoldDB" id="A0A4Z2HGJ8"/>